<dbReference type="Pfam" id="PF17770">
    <property type="entry name" value="RNase_J_C"/>
    <property type="match status" value="1"/>
</dbReference>
<keyword evidence="2 9" id="KW-0540">Nuclease</keyword>
<evidence type="ECO:0000256" key="12">
    <source>
        <dbReference type="PIRSR" id="PIRSR004803-3"/>
    </source>
</evidence>
<dbReference type="PIRSF" id="PIRSF004803">
    <property type="entry name" value="RnjA"/>
    <property type="match status" value="1"/>
</dbReference>
<proteinExistence type="inferred from homology"/>
<dbReference type="InterPro" id="IPR055132">
    <property type="entry name" value="RNase_J_b_CASP"/>
</dbReference>
<evidence type="ECO:0000256" key="10">
    <source>
        <dbReference type="PIRSR" id="PIRSR004803-1"/>
    </source>
</evidence>
<dbReference type="Proteomes" id="UP000481339">
    <property type="component" value="Unassembled WGS sequence"/>
</dbReference>
<keyword evidence="4 9" id="KW-0255">Endonuclease</keyword>
<keyword evidence="8 9" id="KW-0694">RNA-binding</keyword>
<dbReference type="InterPro" id="IPR041636">
    <property type="entry name" value="RNase_J_C"/>
</dbReference>
<dbReference type="GO" id="GO:0003723">
    <property type="term" value="F:RNA binding"/>
    <property type="evidence" value="ECO:0007669"/>
    <property type="project" value="UniProtKB-UniRule"/>
</dbReference>
<dbReference type="SUPFAM" id="SSF56281">
    <property type="entry name" value="Metallo-hydrolase/oxidoreductase"/>
    <property type="match status" value="1"/>
</dbReference>
<dbReference type="Pfam" id="PF07521">
    <property type="entry name" value="RMMBL"/>
    <property type="match status" value="1"/>
</dbReference>
<organism evidence="14 15">
    <name type="scientific">Pseudoclavibacter caeni</name>
    <dbReference type="NCBI Taxonomy" id="908846"/>
    <lineage>
        <taxon>Bacteria</taxon>
        <taxon>Bacillati</taxon>
        <taxon>Actinomycetota</taxon>
        <taxon>Actinomycetes</taxon>
        <taxon>Micrococcales</taxon>
        <taxon>Microbacteriaceae</taxon>
        <taxon>Pseudoclavibacter</taxon>
    </lineage>
</organism>
<comment type="subcellular location">
    <subcellularLocation>
        <location evidence="9">Cytoplasm</location>
    </subcellularLocation>
</comment>
<evidence type="ECO:0000256" key="5">
    <source>
        <dbReference type="ARBA" id="ARBA00022801"/>
    </source>
</evidence>
<dbReference type="Pfam" id="PF22505">
    <property type="entry name" value="RNase_J_b_CASP"/>
    <property type="match status" value="1"/>
</dbReference>
<comment type="similarity">
    <text evidence="9">Belongs to the metallo-beta-lactamase superfamily. RNA-metabolizing metallo-beta-lactamase-like family. Bacterial RNase J subfamily.</text>
</comment>
<dbReference type="NCBIfam" id="TIGR00649">
    <property type="entry name" value="MG423"/>
    <property type="match status" value="1"/>
</dbReference>
<feature type="binding site" evidence="9 11">
    <location>
        <begin position="367"/>
        <end position="371"/>
    </location>
    <ligand>
        <name>substrate</name>
    </ligand>
</feature>
<dbReference type="GO" id="GO:0005737">
    <property type="term" value="C:cytoplasm"/>
    <property type="evidence" value="ECO:0007669"/>
    <property type="project" value="UniProtKB-SubCell"/>
</dbReference>
<accession>A0A7C8FT83</accession>
<dbReference type="CDD" id="cd07714">
    <property type="entry name" value="RNaseJ_MBL-fold"/>
    <property type="match status" value="1"/>
</dbReference>
<keyword evidence="5 9" id="KW-0378">Hydrolase</keyword>
<comment type="caution">
    <text evidence="14">The sequence shown here is derived from an EMBL/GenBank/DDBJ whole genome shotgun (WGS) entry which is preliminary data.</text>
</comment>
<dbReference type="GO" id="GO:0004534">
    <property type="term" value="F:5'-3' RNA exonuclease activity"/>
    <property type="evidence" value="ECO:0007669"/>
    <property type="project" value="UniProtKB-UniRule"/>
</dbReference>
<dbReference type="InterPro" id="IPR004613">
    <property type="entry name" value="RNase_J"/>
</dbReference>
<keyword evidence="6 12" id="KW-0862">Zinc</keyword>
<feature type="binding site" evidence="12">
    <location>
        <position position="77"/>
    </location>
    <ligand>
        <name>Zn(2+)</name>
        <dbReference type="ChEBI" id="CHEBI:29105"/>
        <label>1</label>
        <note>catalytic</note>
    </ligand>
</feature>
<protein>
    <recommendedName>
        <fullName evidence="9">Ribonuclease J</fullName>
        <shortName evidence="9">RNase J</shortName>
        <ecNumber evidence="9">3.1.-.-</ecNumber>
    </recommendedName>
</protein>
<feature type="active site" description="Proton donor" evidence="10">
    <location>
        <position position="198"/>
    </location>
</feature>
<feature type="domain" description="Metallo-beta-lactamase" evidence="13">
    <location>
        <begin position="24"/>
        <end position="218"/>
    </location>
</feature>
<evidence type="ECO:0000256" key="1">
    <source>
        <dbReference type="ARBA" id="ARBA00022490"/>
    </source>
</evidence>
<dbReference type="GO" id="GO:0004521">
    <property type="term" value="F:RNA endonuclease activity"/>
    <property type="evidence" value="ECO:0007669"/>
    <property type="project" value="UniProtKB-UniRule"/>
</dbReference>
<feature type="binding site" evidence="12">
    <location>
        <position position="54"/>
    </location>
    <ligand>
        <name>Ca(2+)</name>
        <dbReference type="ChEBI" id="CHEBI:29108"/>
    </ligand>
</feature>
<evidence type="ECO:0000256" key="4">
    <source>
        <dbReference type="ARBA" id="ARBA00022759"/>
    </source>
</evidence>
<evidence type="ECO:0000313" key="15">
    <source>
        <dbReference type="Proteomes" id="UP000481339"/>
    </source>
</evidence>
<dbReference type="GO" id="GO:0006364">
    <property type="term" value="P:rRNA processing"/>
    <property type="evidence" value="ECO:0007669"/>
    <property type="project" value="UniProtKB-UniRule"/>
</dbReference>
<evidence type="ECO:0000259" key="13">
    <source>
        <dbReference type="SMART" id="SM00849"/>
    </source>
</evidence>
<comment type="function">
    <text evidence="9">An RNase that has 5'-3' exonuclease and possibly endonuclease activity. Involved in maturation of rRNA and in some organisms also mRNA maturation and/or decay.</text>
</comment>
<feature type="binding site" evidence="12">
    <location>
        <position position="144"/>
    </location>
    <ligand>
        <name>Zn(2+)</name>
        <dbReference type="ChEBI" id="CHEBI:29105"/>
        <label>1</label>
        <note>catalytic</note>
    </ligand>
</feature>
<feature type="active site" description="Proton acceptor" evidence="10">
    <location>
        <position position="371"/>
    </location>
</feature>
<sequence length="568" mass="61840">MQQPPKLRRDTLRITPLGGLGEVGRNMTTFEINGRILIVDCGVLFPEDTQPGVDLILPDFAPIADRLDDVEALVLTHGHEDHIGAVPYLLKLRPDIPIIGSRLTLGLTEAKLKEHGITPESIVVEARDKLTVGEFVLEFFTVTHSIPDCLAVGIHTKAGTVLHTGDVKVDQTPIDGRVTDFQGLGRLGAEGVDLLLIDSTNADRPGYTPSERSVGPTIDRIIREAKHQVIVSTFSSHVHRVQQIVNSAARAHRKVVFVGRSMLRNLGIAQELGYLHIPDGVLVDLKKAVKMPREKVVYICTGSQGETLAALSRIANGVHPSITVEEGDTVLLASSLIPGNENSVYALINKLIDKGAEVFHKGNAHVHVSGHGNSGELLQWYNVVRPKMAMPVHGEVRHLHANADLATSTGIAPKGVVIAHSGSIVDLAKGRVKITGQYRNDHIFVDGSSIGEITEDDLRDRRILSAEGFITVIVGINLETGHIVVGPDIQSRGLAEDDRVFEPLVKKVVKALDDVYAQGERSTQAMQQVVRRTLGRWVSQKLHRKPMIVPIVLEAESVDDVEIVNESD</sequence>
<dbReference type="Gene3D" id="3.10.20.580">
    <property type="match status" value="1"/>
</dbReference>
<dbReference type="AlphaFoldDB" id="A0A7C8FT83"/>
<comment type="cofactor">
    <cofactor evidence="12">
        <name>Zn(2+)</name>
        <dbReference type="ChEBI" id="CHEBI:29105"/>
    </cofactor>
    <text evidence="12">Binds 2 Zn(2+) ions per subunit. It is not clear if Zn(2+) or Mg(2+) is physiologically important.</text>
</comment>
<evidence type="ECO:0000256" key="3">
    <source>
        <dbReference type="ARBA" id="ARBA00022723"/>
    </source>
</evidence>
<feature type="binding site" evidence="12">
    <location>
        <position position="79"/>
    </location>
    <ligand>
        <name>Zn(2+)</name>
        <dbReference type="ChEBI" id="CHEBI:29105"/>
        <label>2</label>
        <note>catalytic</note>
    </ligand>
</feature>
<dbReference type="PANTHER" id="PTHR43694:SF1">
    <property type="entry name" value="RIBONUCLEASE J"/>
    <property type="match status" value="1"/>
</dbReference>
<gene>
    <name evidence="9" type="primary">rnj</name>
    <name evidence="14" type="ORF">F8O02_05155</name>
</gene>
<comment type="cofactor">
    <cofactor evidence="12">
        <name>Ca(2+)</name>
        <dbReference type="ChEBI" id="CHEBI:29108"/>
    </cofactor>
    <text evidence="12">Binds 1 Ca(2+) cation per subunit. Seen in 1 crystal structure, it is not clear if it is physiologically important.</text>
</comment>
<keyword evidence="1 9" id="KW-0963">Cytoplasm</keyword>
<dbReference type="PANTHER" id="PTHR43694">
    <property type="entry name" value="RIBONUCLEASE J"/>
    <property type="match status" value="1"/>
</dbReference>
<dbReference type="InterPro" id="IPR001279">
    <property type="entry name" value="Metallo-B-lactamas"/>
</dbReference>
<feature type="binding site" evidence="12">
    <location>
        <position position="393"/>
    </location>
    <ligand>
        <name>Zn(2+)</name>
        <dbReference type="ChEBI" id="CHEBI:29105"/>
        <label>1</label>
        <note>catalytic</note>
    </ligand>
</feature>
<keyword evidence="3 12" id="KW-0479">Metal-binding</keyword>
<evidence type="ECO:0000256" key="9">
    <source>
        <dbReference type="HAMAP-Rule" id="MF_01491"/>
    </source>
</evidence>
<dbReference type="OrthoDB" id="9770211at2"/>
<feature type="binding site" evidence="11">
    <location>
        <begin position="235"/>
        <end position="237"/>
    </location>
    <ligand>
        <name>substrate</name>
    </ligand>
</feature>
<keyword evidence="9" id="KW-0698">rRNA processing</keyword>
<evidence type="ECO:0000256" key="6">
    <source>
        <dbReference type="ARBA" id="ARBA00022833"/>
    </source>
</evidence>
<dbReference type="EC" id="3.1.-.-" evidence="9"/>
<dbReference type="InterPro" id="IPR042173">
    <property type="entry name" value="RNase_J_2"/>
</dbReference>
<keyword evidence="7 9" id="KW-0269">Exonuclease</keyword>
<feature type="binding site" evidence="12">
    <location>
        <position position="82"/>
    </location>
    <ligand>
        <name>Zn(2+)</name>
        <dbReference type="ChEBI" id="CHEBI:29105"/>
        <label>1</label>
        <note>catalytic</note>
    </ligand>
</feature>
<dbReference type="HAMAP" id="MF_01491">
    <property type="entry name" value="RNase_J_bact"/>
    <property type="match status" value="1"/>
</dbReference>
<dbReference type="Gene3D" id="3.60.15.10">
    <property type="entry name" value="Ribonuclease Z/Hydroxyacylglutathione hydrolase-like"/>
    <property type="match status" value="1"/>
</dbReference>
<dbReference type="EMBL" id="WBKA01000003">
    <property type="protein sequence ID" value="KAB1632528.1"/>
    <property type="molecule type" value="Genomic_DNA"/>
</dbReference>
<dbReference type="InterPro" id="IPR011108">
    <property type="entry name" value="RMMBL"/>
</dbReference>
<keyword evidence="12" id="KW-0106">Calcium</keyword>
<dbReference type="InterPro" id="IPR036866">
    <property type="entry name" value="RibonucZ/Hydroxyglut_hydro"/>
</dbReference>
<dbReference type="Pfam" id="PF00753">
    <property type="entry name" value="Lactamase_B"/>
    <property type="match status" value="1"/>
</dbReference>
<feature type="binding site" evidence="12">
    <location>
        <position position="52"/>
    </location>
    <ligand>
        <name>Ca(2+)</name>
        <dbReference type="ChEBI" id="CHEBI:29108"/>
    </ligand>
</feature>
<evidence type="ECO:0000256" key="2">
    <source>
        <dbReference type="ARBA" id="ARBA00022722"/>
    </source>
</evidence>
<reference evidence="14 15" key="1">
    <citation type="submission" date="2019-09" db="EMBL/GenBank/DDBJ databases">
        <title>Phylogeny of genus Pseudoclavibacter and closely related genus.</title>
        <authorList>
            <person name="Li Y."/>
        </authorList>
    </citation>
    <scope>NUCLEOTIDE SEQUENCE [LARGE SCALE GENOMIC DNA]</scope>
    <source>
        <strain evidence="14 15">JCM 16921</strain>
    </source>
</reference>
<evidence type="ECO:0000313" key="14">
    <source>
        <dbReference type="EMBL" id="KAB1632528.1"/>
    </source>
</evidence>
<keyword evidence="15" id="KW-1185">Reference proteome</keyword>
<name>A0A7C8FT83_9MICO</name>
<evidence type="ECO:0000256" key="7">
    <source>
        <dbReference type="ARBA" id="ARBA00022839"/>
    </source>
</evidence>
<comment type="subunit">
    <text evidence="9">Homodimer, may be a subunit of the RNA degradosome.</text>
</comment>
<dbReference type="Gene3D" id="3.40.50.10710">
    <property type="entry name" value="Metallo-hydrolase/oxidoreductase"/>
    <property type="match status" value="1"/>
</dbReference>
<dbReference type="InterPro" id="IPR030854">
    <property type="entry name" value="RNase_J_bac"/>
</dbReference>
<evidence type="ECO:0000256" key="8">
    <source>
        <dbReference type="ARBA" id="ARBA00022884"/>
    </source>
</evidence>
<feature type="binding site" evidence="12">
    <location>
        <position position="81"/>
    </location>
    <ligand>
        <name>Zn(2+)</name>
        <dbReference type="ChEBI" id="CHEBI:29105"/>
        <label>1</label>
        <note>catalytic</note>
    </ligand>
</feature>
<evidence type="ECO:0000256" key="11">
    <source>
        <dbReference type="PIRSR" id="PIRSR004803-2"/>
    </source>
</evidence>
<dbReference type="GO" id="GO:0008270">
    <property type="term" value="F:zinc ion binding"/>
    <property type="evidence" value="ECO:0007669"/>
    <property type="project" value="InterPro"/>
</dbReference>
<dbReference type="SMART" id="SM00849">
    <property type="entry name" value="Lactamase_B"/>
    <property type="match status" value="1"/>
</dbReference>
<feature type="binding site" evidence="12">
    <location>
        <position position="166"/>
    </location>
    <ligand>
        <name>Zn(2+)</name>
        <dbReference type="ChEBI" id="CHEBI:29105"/>
        <label>1</label>
        <note>catalytic</note>
    </ligand>
</feature>
<feature type="binding site" evidence="12">
    <location>
        <position position="446"/>
    </location>
    <ligand>
        <name>Ca(2+)</name>
        <dbReference type="ChEBI" id="CHEBI:29108"/>
    </ligand>
</feature>